<evidence type="ECO:0000256" key="8">
    <source>
        <dbReference type="ARBA" id="ARBA00059031"/>
    </source>
</evidence>
<comment type="subunit">
    <text evidence="7">Binds to multiple calmodulin (CaM) in the presence of Ca(2+) and CaM-like proteins.</text>
</comment>
<evidence type="ECO:0000256" key="2">
    <source>
        <dbReference type="ARBA" id="ARBA00022792"/>
    </source>
</evidence>
<dbReference type="GO" id="GO:0005743">
    <property type="term" value="C:mitochondrial inner membrane"/>
    <property type="evidence" value="ECO:0007669"/>
    <property type="project" value="UniProtKB-SubCell"/>
</dbReference>
<dbReference type="InterPro" id="IPR000048">
    <property type="entry name" value="IQ_motif_EF-hand-BS"/>
</dbReference>
<dbReference type="Pfam" id="PF13178">
    <property type="entry name" value="DUF4005"/>
    <property type="match status" value="1"/>
</dbReference>
<protein>
    <recommendedName>
        <fullName evidence="12">J domain-containing protein</fullName>
    </recommendedName>
</protein>
<dbReference type="InterPro" id="IPR036869">
    <property type="entry name" value="J_dom_sf"/>
</dbReference>
<dbReference type="FunFam" id="1.10.287.110:FF:000001">
    <property type="entry name" value="Import inner membrane translocase subunit tim14"/>
    <property type="match status" value="1"/>
</dbReference>
<feature type="region of interest" description="Disordered" evidence="11">
    <location>
        <begin position="71"/>
        <end position="98"/>
    </location>
</feature>
<dbReference type="SMART" id="SM00271">
    <property type="entry name" value="DnaJ"/>
    <property type="match status" value="1"/>
</dbReference>
<evidence type="ECO:0000256" key="1">
    <source>
        <dbReference type="ARBA" id="ARBA00004273"/>
    </source>
</evidence>
<evidence type="ECO:0000256" key="9">
    <source>
        <dbReference type="ARBA" id="ARBA00063640"/>
    </source>
</evidence>
<accession>A0A8J4VW48</accession>
<comment type="subunit">
    <text evidence="9">Probable component of the PAM complex at least composed of a mitochondrial HSP70 protein, TIMM44 and TIMM14. The complex interacts with the TIMM23 component of the TIM17:23 complex.</text>
</comment>
<sequence length="645" mass="70576">MGSQLSRQSRESGLSISQSLNVLSSSTLFLFGQTREKVLNFTEIRELKSRRMGKRGGWFSAVKRALGAECKEKKDQKTHKPKKKWFGKSKKAAPNPYSEEASFASSAHLALPSSPSPPPQPVPPIEDVTLAEAEDEQNKHAYSVAIATAVAAEAAVAAAQAAAEVVRLTTVGHYHGKSKEDIAAIKIQTAFRGYLARRALRALRGLVRLKSLIQGQSVKRQAATTLKCMQTLARVQSQIRERRIRMSEENQALQRQLQQKRDKELEKLRTSMGEDWNDSTQSKEQVEAKLQSRQEAAIRRERALAYAFSHQQMWKNSSKSANPTFMDPNNPHWGWSWLERWMAARPWECRSAMDQSDRASVKSAASRAISVGEITKAYSRHILNQDVPSPSGQKSSRPPSRQSPSTSHSKAPSLASVYGRRISHSPRGSGLSGDDDMRSIQSERFRRHSIAGSSMRDDESLASSPALPSYMTPTASAKARSRLSSPLGSEKIGTPEKGTAGSVKKRLSFHASPAGSKRHSSPAKNSVSSIKDIGATPFIAGLAVAAAALAGRYGIQAWQAFKARPPTAKMRRFYDGGFQPTMTKREAALILGVRENAPADKVKEAHRKVMVANHPDAGGSHYLASKINEAKDVMLGKTKGSGSAF</sequence>
<dbReference type="PANTHER" id="PTHR32295:SF216">
    <property type="entry name" value="PROTEIN IQ-DOMAIN 3"/>
    <property type="match status" value="1"/>
</dbReference>
<dbReference type="InterPro" id="IPR001623">
    <property type="entry name" value="DnaJ_domain"/>
</dbReference>
<dbReference type="CDD" id="cd06257">
    <property type="entry name" value="DnaJ"/>
    <property type="match status" value="1"/>
</dbReference>
<dbReference type="Proteomes" id="UP000737018">
    <property type="component" value="Unassembled WGS sequence"/>
</dbReference>
<evidence type="ECO:0000256" key="5">
    <source>
        <dbReference type="ARBA" id="ARBA00023136"/>
    </source>
</evidence>
<feature type="region of interest" description="Disordered" evidence="11">
    <location>
        <begin position="383"/>
        <end position="504"/>
    </location>
</feature>
<dbReference type="Pfam" id="PF00612">
    <property type="entry name" value="IQ"/>
    <property type="match status" value="1"/>
</dbReference>
<comment type="caution">
    <text evidence="13">The sequence shown here is derived from an EMBL/GenBank/DDBJ whole genome shotgun (WGS) entry which is preliminary data.</text>
</comment>
<evidence type="ECO:0000256" key="3">
    <source>
        <dbReference type="ARBA" id="ARBA00022860"/>
    </source>
</evidence>
<dbReference type="SMART" id="SM00015">
    <property type="entry name" value="IQ"/>
    <property type="match status" value="1"/>
</dbReference>
<dbReference type="PROSITE" id="PS50096">
    <property type="entry name" value="IQ"/>
    <property type="match status" value="1"/>
</dbReference>
<dbReference type="PANTHER" id="PTHR32295">
    <property type="entry name" value="IQ-DOMAIN 5-RELATED"/>
    <property type="match status" value="1"/>
</dbReference>
<dbReference type="GO" id="GO:0005516">
    <property type="term" value="F:calmodulin binding"/>
    <property type="evidence" value="ECO:0007669"/>
    <property type="project" value="UniProtKB-KW"/>
</dbReference>
<dbReference type="EMBL" id="JRKL02000311">
    <property type="protein sequence ID" value="KAF3972687.1"/>
    <property type="molecule type" value="Genomic_DNA"/>
</dbReference>
<keyword evidence="4" id="KW-0496">Mitochondrion</keyword>
<keyword evidence="3" id="KW-0112">Calmodulin-binding</keyword>
<dbReference type="PROSITE" id="PS50076">
    <property type="entry name" value="DNAJ_2"/>
    <property type="match status" value="1"/>
</dbReference>
<keyword evidence="2" id="KW-0999">Mitochondrion inner membrane</keyword>
<feature type="domain" description="J" evidence="12">
    <location>
        <begin position="586"/>
        <end position="639"/>
    </location>
</feature>
<gene>
    <name evidence="13" type="ORF">CMV_003834</name>
</gene>
<feature type="region of interest" description="Disordered" evidence="11">
    <location>
        <begin position="509"/>
        <end position="528"/>
    </location>
</feature>
<dbReference type="OrthoDB" id="1923765at2759"/>
<evidence type="ECO:0000256" key="7">
    <source>
        <dbReference type="ARBA" id="ARBA00024378"/>
    </source>
</evidence>
<dbReference type="AlphaFoldDB" id="A0A8J4VW48"/>
<dbReference type="Gene3D" id="1.10.287.110">
    <property type="entry name" value="DnaJ domain"/>
    <property type="match status" value="1"/>
</dbReference>
<feature type="compositionally biased region" description="Low complexity" evidence="11">
    <location>
        <begin position="388"/>
        <end position="410"/>
    </location>
</feature>
<comment type="similarity">
    <text evidence="6">Belongs to the IQD family.</text>
</comment>
<reference evidence="13" key="1">
    <citation type="submission" date="2020-03" db="EMBL/GenBank/DDBJ databases">
        <title>Castanea mollissima Vanexum genome sequencing.</title>
        <authorList>
            <person name="Staton M."/>
        </authorList>
    </citation>
    <scope>NUCLEOTIDE SEQUENCE</scope>
    <source>
        <tissue evidence="13">Leaf</tissue>
    </source>
</reference>
<evidence type="ECO:0000256" key="6">
    <source>
        <dbReference type="ARBA" id="ARBA00024341"/>
    </source>
</evidence>
<evidence type="ECO:0000259" key="12">
    <source>
        <dbReference type="PROSITE" id="PS50076"/>
    </source>
</evidence>
<dbReference type="SUPFAM" id="SSF46565">
    <property type="entry name" value="Chaperone J-domain"/>
    <property type="match status" value="1"/>
</dbReference>
<evidence type="ECO:0000313" key="14">
    <source>
        <dbReference type="Proteomes" id="UP000737018"/>
    </source>
</evidence>
<keyword evidence="5" id="KW-0472">Membrane</keyword>
<comment type="function">
    <text evidence="8">Component of the PAM complex, a complex required for the translocation of transit peptide-containing proteins from the inner membrane into the mitochondrial matrix in an ATP-dependent manner.</text>
</comment>
<dbReference type="InterPro" id="IPR025064">
    <property type="entry name" value="DUF4005"/>
</dbReference>
<feature type="coiled-coil region" evidence="10">
    <location>
        <begin position="236"/>
        <end position="266"/>
    </location>
</feature>
<dbReference type="Gene3D" id="1.20.5.190">
    <property type="match status" value="1"/>
</dbReference>
<evidence type="ECO:0000256" key="10">
    <source>
        <dbReference type="SAM" id="Coils"/>
    </source>
</evidence>
<feature type="compositionally biased region" description="Basic residues" evidence="11">
    <location>
        <begin position="76"/>
        <end position="91"/>
    </location>
</feature>
<keyword evidence="14" id="KW-1185">Reference proteome</keyword>
<keyword evidence="10" id="KW-0175">Coiled coil</keyword>
<evidence type="ECO:0000256" key="4">
    <source>
        <dbReference type="ARBA" id="ARBA00023128"/>
    </source>
</evidence>
<comment type="subcellular location">
    <subcellularLocation>
        <location evidence="1">Mitochondrion inner membrane</location>
    </subcellularLocation>
</comment>
<evidence type="ECO:0000313" key="13">
    <source>
        <dbReference type="EMBL" id="KAF3972687.1"/>
    </source>
</evidence>
<organism evidence="13 14">
    <name type="scientific">Castanea mollissima</name>
    <name type="common">Chinese chestnut</name>
    <dbReference type="NCBI Taxonomy" id="60419"/>
    <lineage>
        <taxon>Eukaryota</taxon>
        <taxon>Viridiplantae</taxon>
        <taxon>Streptophyta</taxon>
        <taxon>Embryophyta</taxon>
        <taxon>Tracheophyta</taxon>
        <taxon>Spermatophyta</taxon>
        <taxon>Magnoliopsida</taxon>
        <taxon>eudicotyledons</taxon>
        <taxon>Gunneridae</taxon>
        <taxon>Pentapetalae</taxon>
        <taxon>rosids</taxon>
        <taxon>fabids</taxon>
        <taxon>Fagales</taxon>
        <taxon>Fagaceae</taxon>
        <taxon>Castanea</taxon>
    </lineage>
</organism>
<evidence type="ECO:0000256" key="11">
    <source>
        <dbReference type="SAM" id="MobiDB-lite"/>
    </source>
</evidence>
<proteinExistence type="inferred from homology"/>
<feature type="compositionally biased region" description="Basic and acidic residues" evidence="11">
    <location>
        <begin position="435"/>
        <end position="444"/>
    </location>
</feature>
<name>A0A8J4VW48_9ROSI</name>